<accession>A0ABP7U8F5</accession>
<protein>
    <recommendedName>
        <fullName evidence="4">YD repeat-containing protein</fullName>
    </recommendedName>
</protein>
<dbReference type="RefSeq" id="WP_324690171.1">
    <property type="nucleotide sequence ID" value="NZ_JAXAVY010000001.1"/>
</dbReference>
<sequence length="279" mass="31911">MMKNYCLLLLLITTLFSCTDDTTQQNTLNSNLLQRVDFFPGLAIETRWNFNAEGLLIETTKADGTILQNFTYDANDRLTSSTLFNNDGTTETHTFTYNNNGFVTSVDGQAVTFDANLDAYYVGNLSASYRLTQINSEKLLTYAKSVYIDFDDNGDPYEQIWDEVTATYENNNLLSFSYNESCHSSTFDNNTNPLKNATLAIRRAFSFIQNNRWLNELYCSTNNPTTHDYCPEDPESEVFNYTYNSNNLPSIQTRDNYYLGVFENTVTAAKYYYQGDVLP</sequence>
<dbReference type="EMBL" id="BAABCR010000015">
    <property type="protein sequence ID" value="GAA4036768.1"/>
    <property type="molecule type" value="Genomic_DNA"/>
</dbReference>
<dbReference type="InterPro" id="IPR006530">
    <property type="entry name" value="YD"/>
</dbReference>
<feature type="signal peptide" evidence="1">
    <location>
        <begin position="1"/>
        <end position="19"/>
    </location>
</feature>
<feature type="chain" id="PRO_5047398033" description="YD repeat-containing protein" evidence="1">
    <location>
        <begin position="20"/>
        <end position="279"/>
    </location>
</feature>
<name>A0ABP7U8F5_9FLAO</name>
<keyword evidence="3" id="KW-1185">Reference proteome</keyword>
<evidence type="ECO:0000313" key="3">
    <source>
        <dbReference type="Proteomes" id="UP001500968"/>
    </source>
</evidence>
<evidence type="ECO:0000256" key="1">
    <source>
        <dbReference type="SAM" id="SignalP"/>
    </source>
</evidence>
<organism evidence="2 3">
    <name type="scientific">Flavobacterium cheonhonense</name>
    <dbReference type="NCBI Taxonomy" id="706185"/>
    <lineage>
        <taxon>Bacteria</taxon>
        <taxon>Pseudomonadati</taxon>
        <taxon>Bacteroidota</taxon>
        <taxon>Flavobacteriia</taxon>
        <taxon>Flavobacteriales</taxon>
        <taxon>Flavobacteriaceae</taxon>
        <taxon>Flavobacterium</taxon>
    </lineage>
</organism>
<keyword evidence="1" id="KW-0732">Signal</keyword>
<evidence type="ECO:0000313" key="2">
    <source>
        <dbReference type="EMBL" id="GAA4036768.1"/>
    </source>
</evidence>
<evidence type="ECO:0008006" key="4">
    <source>
        <dbReference type="Google" id="ProtNLM"/>
    </source>
</evidence>
<proteinExistence type="predicted"/>
<dbReference type="Proteomes" id="UP001500968">
    <property type="component" value="Unassembled WGS sequence"/>
</dbReference>
<dbReference type="PROSITE" id="PS51257">
    <property type="entry name" value="PROKAR_LIPOPROTEIN"/>
    <property type="match status" value="1"/>
</dbReference>
<comment type="caution">
    <text evidence="2">The sequence shown here is derived from an EMBL/GenBank/DDBJ whole genome shotgun (WGS) entry which is preliminary data.</text>
</comment>
<dbReference type="InterPro" id="IPR031325">
    <property type="entry name" value="RHS_repeat"/>
</dbReference>
<reference evidence="3" key="1">
    <citation type="journal article" date="2019" name="Int. J. Syst. Evol. Microbiol.">
        <title>The Global Catalogue of Microorganisms (GCM) 10K type strain sequencing project: providing services to taxonomists for standard genome sequencing and annotation.</title>
        <authorList>
            <consortium name="The Broad Institute Genomics Platform"/>
            <consortium name="The Broad Institute Genome Sequencing Center for Infectious Disease"/>
            <person name="Wu L."/>
            <person name="Ma J."/>
        </authorList>
    </citation>
    <scope>NUCLEOTIDE SEQUENCE [LARGE SCALE GENOMIC DNA]</scope>
    <source>
        <strain evidence="3">JCM 17064</strain>
    </source>
</reference>
<dbReference type="Pfam" id="PF05593">
    <property type="entry name" value="RHS_repeat"/>
    <property type="match status" value="1"/>
</dbReference>
<dbReference type="Gene3D" id="3.90.930.1">
    <property type="match status" value="1"/>
</dbReference>
<dbReference type="NCBIfam" id="TIGR01643">
    <property type="entry name" value="YD_repeat_2x"/>
    <property type="match status" value="1"/>
</dbReference>
<gene>
    <name evidence="2" type="ORF">GCM10022386_22970</name>
</gene>